<comment type="similarity">
    <text evidence="2">Belongs to the ComB family.</text>
</comment>
<dbReference type="Gene3D" id="3.90.1560.10">
    <property type="entry name" value="ComB-like"/>
    <property type="match status" value="1"/>
</dbReference>
<keyword evidence="6" id="KW-0460">Magnesium</keyword>
<comment type="cofactor">
    <cofactor evidence="1">
        <name>Mg(2+)</name>
        <dbReference type="ChEBI" id="CHEBI:18420"/>
    </cofactor>
</comment>
<evidence type="ECO:0000256" key="4">
    <source>
        <dbReference type="ARBA" id="ARBA00021948"/>
    </source>
</evidence>
<dbReference type="RefSeq" id="WP_136357330.1">
    <property type="nucleotide sequence ID" value="NZ_CP046266.1"/>
</dbReference>
<dbReference type="Pfam" id="PF04029">
    <property type="entry name" value="2-ph_phosp"/>
    <property type="match status" value="1"/>
</dbReference>
<dbReference type="InterPro" id="IPR036702">
    <property type="entry name" value="ComB-like_sf"/>
</dbReference>
<protein>
    <recommendedName>
        <fullName evidence="4">Probable 2-phosphosulfolactate phosphatase</fullName>
        <ecNumber evidence="3">3.1.3.71</ecNumber>
    </recommendedName>
</protein>
<dbReference type="GO" id="GO:0050545">
    <property type="term" value="F:sulfopyruvate decarboxylase activity"/>
    <property type="evidence" value="ECO:0007669"/>
    <property type="project" value="TreeGrafter"/>
</dbReference>
<evidence type="ECO:0000256" key="2">
    <source>
        <dbReference type="ARBA" id="ARBA00009997"/>
    </source>
</evidence>
<evidence type="ECO:0000313" key="8">
    <source>
        <dbReference type="EMBL" id="THF76791.1"/>
    </source>
</evidence>
<proteinExistence type="inferred from homology"/>
<accession>A0A4S4BPF2</accession>
<comment type="caution">
    <text evidence="8">The sequence shown here is derived from an EMBL/GenBank/DDBJ whole genome shotgun (WGS) entry which is preliminary data.</text>
</comment>
<dbReference type="InterPro" id="IPR005238">
    <property type="entry name" value="ComB-like"/>
</dbReference>
<organism evidence="8 9">
    <name type="scientific">Metabacillus sediminilitoris</name>
    <dbReference type="NCBI Taxonomy" id="2567941"/>
    <lineage>
        <taxon>Bacteria</taxon>
        <taxon>Bacillati</taxon>
        <taxon>Bacillota</taxon>
        <taxon>Bacilli</taxon>
        <taxon>Bacillales</taxon>
        <taxon>Bacillaceae</taxon>
        <taxon>Metabacillus</taxon>
    </lineage>
</organism>
<comment type="catalytic activity">
    <reaction evidence="7">
        <text>(2R)-O-phospho-3-sulfolactate + H2O = (2R)-3-sulfolactate + phosphate</text>
        <dbReference type="Rhea" id="RHEA:23416"/>
        <dbReference type="ChEBI" id="CHEBI:15377"/>
        <dbReference type="ChEBI" id="CHEBI:15597"/>
        <dbReference type="ChEBI" id="CHEBI:43474"/>
        <dbReference type="ChEBI" id="CHEBI:58738"/>
        <dbReference type="EC" id="3.1.3.71"/>
    </reaction>
</comment>
<dbReference type="PANTHER" id="PTHR37311:SF1">
    <property type="entry name" value="2-PHOSPHOSULFOLACTATE PHOSPHATASE-RELATED"/>
    <property type="match status" value="1"/>
</dbReference>
<dbReference type="EC" id="3.1.3.71" evidence="3"/>
<evidence type="ECO:0000313" key="9">
    <source>
        <dbReference type="Proteomes" id="UP000310334"/>
    </source>
</evidence>
<reference evidence="8 9" key="1">
    <citation type="submission" date="2019-04" db="EMBL/GenBank/DDBJ databases">
        <title>Bacillus sediminilitoris sp. nov., isolated from a tidal flat sediment on the East China Sea.</title>
        <authorList>
            <person name="Wei Y."/>
            <person name="Mao H."/>
            <person name="Fang J."/>
        </authorList>
    </citation>
    <scope>NUCLEOTIDE SEQUENCE [LARGE SCALE GENOMIC DNA]</scope>
    <source>
        <strain evidence="8 9">DSL-17</strain>
    </source>
</reference>
<evidence type="ECO:0000256" key="6">
    <source>
        <dbReference type="ARBA" id="ARBA00022842"/>
    </source>
</evidence>
<evidence type="ECO:0000256" key="3">
    <source>
        <dbReference type="ARBA" id="ARBA00012953"/>
    </source>
</evidence>
<keyword evidence="9" id="KW-1185">Reference proteome</keyword>
<dbReference type="Proteomes" id="UP000310334">
    <property type="component" value="Unassembled WGS sequence"/>
</dbReference>
<dbReference type="SUPFAM" id="SSF142823">
    <property type="entry name" value="ComB-like"/>
    <property type="match status" value="1"/>
</dbReference>
<evidence type="ECO:0000256" key="7">
    <source>
        <dbReference type="ARBA" id="ARBA00033711"/>
    </source>
</evidence>
<sequence length="238" mass="26260">MRIDTIKTVEEIKEEHVYDRTVIVIDVLRASSTIVTALETCFASVIPVRSAKEALALRSSNTIIAGEWHGKQLDGFDYNNSPTALKKERHIGKDLVLTTTNGTKAIEKASKAHRLLIGCFLNAAACINDALTQSRDITLYCAGTRNEFSLEDGLAAGLMVYLAKKQVPTIETCDFSVAMEACYLQLENQLSPLLFSTTTGKRLVKNHNTEDIVYCGQTNIVKIVPIFKGNRILSLSYT</sequence>
<evidence type="ECO:0000256" key="5">
    <source>
        <dbReference type="ARBA" id="ARBA00022801"/>
    </source>
</evidence>
<name>A0A4S4BPF2_9BACI</name>
<dbReference type="AlphaFoldDB" id="A0A4S4BPF2"/>
<dbReference type="PANTHER" id="PTHR37311">
    <property type="entry name" value="2-PHOSPHOSULFOLACTATE PHOSPHATASE-RELATED"/>
    <property type="match status" value="1"/>
</dbReference>
<dbReference type="GO" id="GO:0050532">
    <property type="term" value="F:2-phosphosulfolactate phosphatase activity"/>
    <property type="evidence" value="ECO:0007669"/>
    <property type="project" value="UniProtKB-EC"/>
</dbReference>
<dbReference type="GO" id="GO:0000287">
    <property type="term" value="F:magnesium ion binding"/>
    <property type="evidence" value="ECO:0007669"/>
    <property type="project" value="InterPro"/>
</dbReference>
<dbReference type="EMBL" id="SSNT01000018">
    <property type="protein sequence ID" value="THF76791.1"/>
    <property type="molecule type" value="Genomic_DNA"/>
</dbReference>
<gene>
    <name evidence="8" type="ORF">E6W99_20565</name>
</gene>
<evidence type="ECO:0000256" key="1">
    <source>
        <dbReference type="ARBA" id="ARBA00001946"/>
    </source>
</evidence>
<dbReference type="OrthoDB" id="4913at2"/>
<keyword evidence="5" id="KW-0378">Hydrolase</keyword>